<keyword evidence="9" id="KW-1133">Transmembrane helix</keyword>
<evidence type="ECO:0000256" key="5">
    <source>
        <dbReference type="ARBA" id="ARBA00023002"/>
    </source>
</evidence>
<reference evidence="11 12" key="1">
    <citation type="journal article" date="2018" name="Front. Microbiol.">
        <title>Hydrolytic Capabilities as a Key to Environmental Success: Chitinolytic and Cellulolytic Acidobacteria From Acidic Sub-arctic Soils and Boreal Peatlands.</title>
        <authorList>
            <person name="Belova S.E."/>
            <person name="Ravin N.V."/>
            <person name="Pankratov T.A."/>
            <person name="Rakitin A.L."/>
            <person name="Ivanova A.A."/>
            <person name="Beletsky A.V."/>
            <person name="Mardanov A.V."/>
            <person name="Sinninghe Damste J.S."/>
            <person name="Dedysh S.N."/>
        </authorList>
    </citation>
    <scope>NUCLEOTIDE SEQUENCE [LARGE SCALE GENOMIC DNA]</scope>
    <source>
        <strain evidence="11 12">SBC82</strain>
    </source>
</reference>
<evidence type="ECO:0000256" key="1">
    <source>
        <dbReference type="ARBA" id="ARBA00005272"/>
    </source>
</evidence>
<keyword evidence="9" id="KW-0472">Membrane</keyword>
<dbReference type="SUPFAM" id="SSF51905">
    <property type="entry name" value="FAD/NAD(P)-binding domain"/>
    <property type="match status" value="1"/>
</dbReference>
<evidence type="ECO:0000259" key="10">
    <source>
        <dbReference type="Pfam" id="PF07992"/>
    </source>
</evidence>
<comment type="similarity">
    <text evidence="1">Belongs to the NADH dehydrogenase family.</text>
</comment>
<dbReference type="PRINTS" id="PR00368">
    <property type="entry name" value="FADPNR"/>
</dbReference>
<evidence type="ECO:0000256" key="3">
    <source>
        <dbReference type="ARBA" id="ARBA00022630"/>
    </source>
</evidence>
<sequence>MALPSTDRTAKQATMAARVTENPAVKRGTRPRVLIIGSGFAGLHAAMGLAKVPVDITLIDRRNHHTFQPLLYQVALAVLSPANIAQPIRSMFRDQQNIEVLMDEAIHFDLDARRVAMKSGATMEYDYLMVATGSTHSYFGKDEWAKLAPGLKTVEDATEIRRRVLLAFELAERQMLETGSHPPLNFVIVGGGPTGVELAGAISDIAKLYMRRDFRHINPAMARVLILEGGPRILPSYPEDLSAKAVEQLATLGVEVQVNARVTDIQPGYVVMDNKRIDAVVTLWAAGVQASPLGKLLGVETDKRGCVLVDLHLNPAGHPDVFVCGDLAHVVENGRQIPGVAQPAMQMGDHVAQMIAQDIDGKPRTNFHYFDKGDMSTIGRMAAVAKVEWPFKAHWGGFLAWATWLVVHIFFLIGFRNRLAVLFEWTYTYFTFSRGARLITGDQTLPGWNEQEGVSSDPTLTALDTTSPGVRDGLKGHASEASNVAARTEEPAKQPA</sequence>
<dbReference type="EMBL" id="CP030840">
    <property type="protein sequence ID" value="AXC14349.1"/>
    <property type="molecule type" value="Genomic_DNA"/>
</dbReference>
<feature type="region of interest" description="Disordered" evidence="8">
    <location>
        <begin position="1"/>
        <end position="22"/>
    </location>
</feature>
<evidence type="ECO:0000256" key="9">
    <source>
        <dbReference type="SAM" id="Phobius"/>
    </source>
</evidence>
<dbReference type="PANTHER" id="PTHR43706:SF47">
    <property type="entry name" value="EXTERNAL NADH-UBIQUINONE OXIDOREDUCTASE 1, MITOCHONDRIAL-RELATED"/>
    <property type="match status" value="1"/>
</dbReference>
<evidence type="ECO:0000256" key="6">
    <source>
        <dbReference type="ARBA" id="ARBA00023027"/>
    </source>
</evidence>
<proteinExistence type="inferred from homology"/>
<evidence type="ECO:0000313" key="12">
    <source>
        <dbReference type="Proteomes" id="UP000253606"/>
    </source>
</evidence>
<dbReference type="Pfam" id="PF07992">
    <property type="entry name" value="Pyr_redox_2"/>
    <property type="match status" value="1"/>
</dbReference>
<dbReference type="PANTHER" id="PTHR43706">
    <property type="entry name" value="NADH DEHYDROGENASE"/>
    <property type="match status" value="1"/>
</dbReference>
<evidence type="ECO:0000256" key="7">
    <source>
        <dbReference type="ARBA" id="ARBA00047599"/>
    </source>
</evidence>
<dbReference type="GO" id="GO:0050136">
    <property type="term" value="F:NADH dehydrogenase (quinone) (non-electrogenic) activity"/>
    <property type="evidence" value="ECO:0007669"/>
    <property type="project" value="UniProtKB-EC"/>
</dbReference>
<keyword evidence="3" id="KW-0285">Flavoprotein</keyword>
<dbReference type="Proteomes" id="UP000253606">
    <property type="component" value="Chromosome"/>
</dbReference>
<feature type="transmembrane region" description="Helical" evidence="9">
    <location>
        <begin position="395"/>
        <end position="415"/>
    </location>
</feature>
<feature type="domain" description="FAD/NAD(P)-binding" evidence="10">
    <location>
        <begin position="32"/>
        <end position="348"/>
    </location>
</feature>
<dbReference type="AlphaFoldDB" id="A0A2Z5G5W5"/>
<evidence type="ECO:0000256" key="2">
    <source>
        <dbReference type="ARBA" id="ARBA00012637"/>
    </source>
</evidence>
<keyword evidence="4" id="KW-0274">FAD</keyword>
<keyword evidence="6" id="KW-0520">NAD</keyword>
<dbReference type="InterPro" id="IPR045024">
    <property type="entry name" value="NDH-2"/>
</dbReference>
<organism evidence="11 12">
    <name type="scientific">Acidisarcina polymorpha</name>
    <dbReference type="NCBI Taxonomy" id="2211140"/>
    <lineage>
        <taxon>Bacteria</taxon>
        <taxon>Pseudomonadati</taxon>
        <taxon>Acidobacteriota</taxon>
        <taxon>Terriglobia</taxon>
        <taxon>Terriglobales</taxon>
        <taxon>Acidobacteriaceae</taxon>
        <taxon>Acidisarcina</taxon>
    </lineage>
</organism>
<dbReference type="EC" id="1.6.5.9" evidence="2"/>
<dbReference type="KEGG" id="abas:ACPOL_5093"/>
<keyword evidence="12" id="KW-1185">Reference proteome</keyword>
<name>A0A2Z5G5W5_9BACT</name>
<dbReference type="InterPro" id="IPR023753">
    <property type="entry name" value="FAD/NAD-binding_dom"/>
</dbReference>
<dbReference type="InterPro" id="IPR036188">
    <property type="entry name" value="FAD/NAD-bd_sf"/>
</dbReference>
<gene>
    <name evidence="11" type="ORF">ACPOL_5093</name>
</gene>
<protein>
    <recommendedName>
        <fullName evidence="2">NADH:ubiquinone reductase (non-electrogenic)</fullName>
        <ecNumber evidence="2">1.6.5.9</ecNumber>
    </recommendedName>
</protein>
<feature type="compositionally biased region" description="Basic and acidic residues" evidence="8">
    <location>
        <begin position="487"/>
        <end position="496"/>
    </location>
</feature>
<dbReference type="Gene3D" id="3.50.50.100">
    <property type="match status" value="1"/>
</dbReference>
<accession>A0A2Z5G5W5</accession>
<keyword evidence="9" id="KW-0812">Transmembrane</keyword>
<feature type="compositionally biased region" description="Polar residues" evidence="8">
    <location>
        <begin position="453"/>
        <end position="468"/>
    </location>
</feature>
<feature type="region of interest" description="Disordered" evidence="8">
    <location>
        <begin position="453"/>
        <end position="496"/>
    </location>
</feature>
<evidence type="ECO:0000313" key="11">
    <source>
        <dbReference type="EMBL" id="AXC14349.1"/>
    </source>
</evidence>
<evidence type="ECO:0000256" key="8">
    <source>
        <dbReference type="SAM" id="MobiDB-lite"/>
    </source>
</evidence>
<keyword evidence="5" id="KW-0560">Oxidoreductase</keyword>
<evidence type="ECO:0000256" key="4">
    <source>
        <dbReference type="ARBA" id="ARBA00022827"/>
    </source>
</evidence>
<comment type="catalytic activity">
    <reaction evidence="7">
        <text>a quinone + NADH + H(+) = a quinol + NAD(+)</text>
        <dbReference type="Rhea" id="RHEA:46160"/>
        <dbReference type="ChEBI" id="CHEBI:15378"/>
        <dbReference type="ChEBI" id="CHEBI:24646"/>
        <dbReference type="ChEBI" id="CHEBI:57540"/>
        <dbReference type="ChEBI" id="CHEBI:57945"/>
        <dbReference type="ChEBI" id="CHEBI:132124"/>
        <dbReference type="EC" id="1.6.5.9"/>
    </reaction>
</comment>
<dbReference type="PRINTS" id="PR00411">
    <property type="entry name" value="PNDRDTASEI"/>
</dbReference>